<evidence type="ECO:0000256" key="6">
    <source>
        <dbReference type="SAM" id="MobiDB-lite"/>
    </source>
</evidence>
<proteinExistence type="predicted"/>
<evidence type="ECO:0000313" key="9">
    <source>
        <dbReference type="EMBL" id="CAK9090226.1"/>
    </source>
</evidence>
<dbReference type="InterPro" id="IPR018247">
    <property type="entry name" value="EF_Hand_1_Ca_BS"/>
</dbReference>
<feature type="domain" description="EF-hand" evidence="8">
    <location>
        <begin position="380"/>
        <end position="415"/>
    </location>
</feature>
<dbReference type="PANTHER" id="PTHR10037">
    <property type="entry name" value="VOLTAGE-GATED CATION CHANNEL CALCIUM AND SODIUM"/>
    <property type="match status" value="1"/>
</dbReference>
<evidence type="ECO:0000256" key="7">
    <source>
        <dbReference type="SAM" id="Phobius"/>
    </source>
</evidence>
<organism evidence="9 10">
    <name type="scientific">Durusdinium trenchii</name>
    <dbReference type="NCBI Taxonomy" id="1381693"/>
    <lineage>
        <taxon>Eukaryota</taxon>
        <taxon>Sar</taxon>
        <taxon>Alveolata</taxon>
        <taxon>Dinophyceae</taxon>
        <taxon>Suessiales</taxon>
        <taxon>Symbiodiniaceae</taxon>
        <taxon>Durusdinium</taxon>
    </lineage>
</organism>
<accession>A0ABP0QPT1</accession>
<evidence type="ECO:0000256" key="5">
    <source>
        <dbReference type="ARBA" id="ARBA00023136"/>
    </source>
</evidence>
<dbReference type="Gene3D" id="1.10.238.10">
    <property type="entry name" value="EF-hand"/>
    <property type="match status" value="1"/>
</dbReference>
<evidence type="ECO:0000313" key="10">
    <source>
        <dbReference type="Proteomes" id="UP001642464"/>
    </source>
</evidence>
<dbReference type="Gene3D" id="1.20.120.350">
    <property type="entry name" value="Voltage-gated potassium channels. Chain C"/>
    <property type="match status" value="1"/>
</dbReference>
<dbReference type="InterPro" id="IPR027359">
    <property type="entry name" value="Volt_channel_dom_sf"/>
</dbReference>
<feature type="transmembrane region" description="Helical" evidence="7">
    <location>
        <begin position="185"/>
        <end position="203"/>
    </location>
</feature>
<dbReference type="SMART" id="SM00054">
    <property type="entry name" value="EFh"/>
    <property type="match status" value="2"/>
</dbReference>
<keyword evidence="5 7" id="KW-0472">Membrane</keyword>
<dbReference type="PROSITE" id="PS00018">
    <property type="entry name" value="EF_HAND_1"/>
    <property type="match status" value="1"/>
</dbReference>
<dbReference type="PROSITE" id="PS50222">
    <property type="entry name" value="EF_HAND_2"/>
    <property type="match status" value="2"/>
</dbReference>
<dbReference type="Gene3D" id="1.10.287.70">
    <property type="match status" value="1"/>
</dbReference>
<keyword evidence="2 7" id="KW-0812">Transmembrane</keyword>
<name>A0ABP0QPT1_9DINO</name>
<dbReference type="EMBL" id="CAXAMM010039962">
    <property type="protein sequence ID" value="CAK9090226.1"/>
    <property type="molecule type" value="Genomic_DNA"/>
</dbReference>
<feature type="region of interest" description="Disordered" evidence="6">
    <location>
        <begin position="52"/>
        <end position="72"/>
    </location>
</feature>
<dbReference type="InterPro" id="IPR005821">
    <property type="entry name" value="Ion_trans_dom"/>
</dbReference>
<feature type="transmembrane region" description="Helical" evidence="7">
    <location>
        <begin position="246"/>
        <end position="272"/>
    </location>
</feature>
<dbReference type="Pfam" id="PF13499">
    <property type="entry name" value="EF-hand_7"/>
    <property type="match status" value="1"/>
</dbReference>
<sequence length="504" mass="56670">MPRPDERGSSREREDLTAGLWALRQQQEESLAVIDALLRKALPEEPAENNLLVKEVQIDQADEESSKEGNGKSLKKVKTGFLSGEGSQFRELMDDGKTLDIESKTWGDRCRWLVSKPQFDWFMGFIIFLNSICIGIDTQHNIDISQSPFPNWPGEAIDLVFICAYFVEIGIRLTAWGRANFKDGWFLFDLMLVAMGFVGNIVEPILTSSNGGENGFAQILVVRSLRLLRLVRAIRMLHMFRTVWRLVYGLLTSGNAMLSTFFILVLTLYIFACLGVEFVTKDPLLATHPLTADIVDYNFSSLQRTMLTLISFIHADSIKEVYEPIIIVRPAMIIFFVSVILTVSVSLMNLVTAVLVEGALQNAANDKELSRHDLRLKVKKFAPKIMEVFVEIDKDGSGTIDRDELSQIKLSELPFELSTEHVSSLEDLFDMLDVDGKGTLTSTEFADGLLQLLTMDMPIHTMKTFKLLHLHGTLLHDIDGKLQHLQKALTMHAMSAIPRSSLTS</sequence>
<reference evidence="9 10" key="1">
    <citation type="submission" date="2024-02" db="EMBL/GenBank/DDBJ databases">
        <authorList>
            <person name="Chen Y."/>
            <person name="Shah S."/>
            <person name="Dougan E. K."/>
            <person name="Thang M."/>
            <person name="Chan C."/>
        </authorList>
    </citation>
    <scope>NUCLEOTIDE SEQUENCE [LARGE SCALE GENOMIC DNA]</scope>
</reference>
<dbReference type="CDD" id="cd00051">
    <property type="entry name" value="EFh"/>
    <property type="match status" value="1"/>
</dbReference>
<dbReference type="Proteomes" id="UP001642464">
    <property type="component" value="Unassembled WGS sequence"/>
</dbReference>
<dbReference type="InterPro" id="IPR011992">
    <property type="entry name" value="EF-hand-dom_pair"/>
</dbReference>
<keyword evidence="10" id="KW-1185">Reference proteome</keyword>
<feature type="domain" description="EF-hand" evidence="8">
    <location>
        <begin position="420"/>
        <end position="455"/>
    </location>
</feature>
<dbReference type="InterPro" id="IPR043203">
    <property type="entry name" value="VGCC_Ca_Na"/>
</dbReference>
<keyword evidence="3" id="KW-0106">Calcium</keyword>
<evidence type="ECO:0000256" key="1">
    <source>
        <dbReference type="ARBA" id="ARBA00004141"/>
    </source>
</evidence>
<dbReference type="SUPFAM" id="SSF81324">
    <property type="entry name" value="Voltage-gated potassium channels"/>
    <property type="match status" value="1"/>
</dbReference>
<evidence type="ECO:0000256" key="4">
    <source>
        <dbReference type="ARBA" id="ARBA00022989"/>
    </source>
</evidence>
<comment type="caution">
    <text evidence="9">The sequence shown here is derived from an EMBL/GenBank/DDBJ whole genome shotgun (WGS) entry which is preliminary data.</text>
</comment>
<feature type="transmembrane region" description="Helical" evidence="7">
    <location>
        <begin position="119"/>
        <end position="136"/>
    </location>
</feature>
<keyword evidence="4 7" id="KW-1133">Transmembrane helix</keyword>
<feature type="transmembrane region" description="Helical" evidence="7">
    <location>
        <begin position="331"/>
        <end position="356"/>
    </location>
</feature>
<dbReference type="Pfam" id="PF00520">
    <property type="entry name" value="Ion_trans"/>
    <property type="match status" value="1"/>
</dbReference>
<protein>
    <submittedName>
        <fullName evidence="9">Voltage-dependent calcium channel type A subunit alpha-1 (Cacophony protein)</fullName>
    </submittedName>
</protein>
<evidence type="ECO:0000256" key="3">
    <source>
        <dbReference type="ARBA" id="ARBA00022837"/>
    </source>
</evidence>
<evidence type="ECO:0000256" key="2">
    <source>
        <dbReference type="ARBA" id="ARBA00022692"/>
    </source>
</evidence>
<comment type="subcellular location">
    <subcellularLocation>
        <location evidence="1">Membrane</location>
        <topology evidence="1">Multi-pass membrane protein</topology>
    </subcellularLocation>
</comment>
<dbReference type="SUPFAM" id="SSF47473">
    <property type="entry name" value="EF-hand"/>
    <property type="match status" value="1"/>
</dbReference>
<dbReference type="PANTHER" id="PTHR10037:SF62">
    <property type="entry name" value="SODIUM CHANNEL PROTEIN 60E"/>
    <property type="match status" value="1"/>
</dbReference>
<evidence type="ECO:0000259" key="8">
    <source>
        <dbReference type="PROSITE" id="PS50222"/>
    </source>
</evidence>
<gene>
    <name evidence="9" type="ORF">SCF082_LOCUS42558</name>
</gene>
<dbReference type="InterPro" id="IPR002048">
    <property type="entry name" value="EF_hand_dom"/>
</dbReference>
<feature type="transmembrane region" description="Helical" evidence="7">
    <location>
        <begin position="156"/>
        <end position="173"/>
    </location>
</feature>